<evidence type="ECO:0000313" key="9">
    <source>
        <dbReference type="EMBL" id="TRY86098.1"/>
    </source>
</evidence>
<feature type="transmembrane region" description="Helical" evidence="7">
    <location>
        <begin position="340"/>
        <end position="363"/>
    </location>
</feature>
<organism evidence="9 10">
    <name type="scientific">Danionella cerebrum</name>
    <dbReference type="NCBI Taxonomy" id="2873325"/>
    <lineage>
        <taxon>Eukaryota</taxon>
        <taxon>Metazoa</taxon>
        <taxon>Chordata</taxon>
        <taxon>Craniata</taxon>
        <taxon>Vertebrata</taxon>
        <taxon>Euteleostomi</taxon>
        <taxon>Actinopterygii</taxon>
        <taxon>Neopterygii</taxon>
        <taxon>Teleostei</taxon>
        <taxon>Ostariophysi</taxon>
        <taxon>Cypriniformes</taxon>
        <taxon>Danionidae</taxon>
        <taxon>Danioninae</taxon>
        <taxon>Danionella</taxon>
    </lineage>
</organism>
<feature type="transmembrane region" description="Helical" evidence="7">
    <location>
        <begin position="223"/>
        <end position="243"/>
    </location>
</feature>
<evidence type="ECO:0000259" key="8">
    <source>
        <dbReference type="Pfam" id="PF00003"/>
    </source>
</evidence>
<keyword evidence="10" id="KW-1185">Reference proteome</keyword>
<dbReference type="GO" id="GO:0019901">
    <property type="term" value="F:protein kinase binding"/>
    <property type="evidence" value="ECO:0007669"/>
    <property type="project" value="TreeGrafter"/>
</dbReference>
<dbReference type="EMBL" id="SRMA01026244">
    <property type="protein sequence ID" value="TRY86098.1"/>
    <property type="molecule type" value="Genomic_DNA"/>
</dbReference>
<evidence type="ECO:0000256" key="1">
    <source>
        <dbReference type="ARBA" id="ARBA00004141"/>
    </source>
</evidence>
<keyword evidence="3 7" id="KW-0812">Transmembrane</keyword>
<dbReference type="PANTHER" id="PTHR14511">
    <property type="entry name" value="G PROTEIN COUPLED RECEPTOR, CLASS C, GROUP 5"/>
    <property type="match status" value="1"/>
</dbReference>
<comment type="caution">
    <text evidence="9">The sequence shown here is derived from an EMBL/GenBank/DDBJ whole genome shotgun (WGS) entry which is preliminary data.</text>
</comment>
<dbReference type="InterPro" id="IPR017978">
    <property type="entry name" value="GPCR_3_C"/>
</dbReference>
<dbReference type="OrthoDB" id="9882719at2759"/>
<dbReference type="GO" id="GO:0070062">
    <property type="term" value="C:extracellular exosome"/>
    <property type="evidence" value="ECO:0007669"/>
    <property type="project" value="TreeGrafter"/>
</dbReference>
<feature type="domain" description="G-protein coupled receptors family 3 profile" evidence="8">
    <location>
        <begin position="145"/>
        <end position="397"/>
    </location>
</feature>
<feature type="transmembrane region" description="Helical" evidence="7">
    <location>
        <begin position="296"/>
        <end position="319"/>
    </location>
</feature>
<feature type="transmembrane region" description="Helical" evidence="7">
    <location>
        <begin position="255"/>
        <end position="276"/>
    </location>
</feature>
<dbReference type="Pfam" id="PF00003">
    <property type="entry name" value="7tm_3"/>
    <property type="match status" value="1"/>
</dbReference>
<feature type="transmembrane region" description="Helical" evidence="7">
    <location>
        <begin position="150"/>
        <end position="175"/>
    </location>
</feature>
<evidence type="ECO:0000256" key="6">
    <source>
        <dbReference type="SAM" id="MobiDB-lite"/>
    </source>
</evidence>
<protein>
    <recommendedName>
        <fullName evidence="8">G-protein coupled receptors family 3 profile domain-containing protein</fullName>
    </recommendedName>
</protein>
<feature type="transmembrane region" description="Helical" evidence="7">
    <location>
        <begin position="378"/>
        <end position="396"/>
    </location>
</feature>
<evidence type="ECO:0000313" key="10">
    <source>
        <dbReference type="Proteomes" id="UP000316079"/>
    </source>
</evidence>
<evidence type="ECO:0000256" key="4">
    <source>
        <dbReference type="ARBA" id="ARBA00022989"/>
    </source>
</evidence>
<feature type="transmembrane region" description="Helical" evidence="7">
    <location>
        <begin position="187"/>
        <end position="211"/>
    </location>
</feature>
<dbReference type="InterPro" id="IPR051753">
    <property type="entry name" value="RA-inducible_GPCR3"/>
</dbReference>
<sequence length="504" mass="54680">MMMMMKMMPAQDFYPPLLSPSPPALLKRRTSDALLLMQQCVEEVWTEGNSPALRNTRVYRILSDSHAVLAEVPPQESFTPIHDIRLLLGKHIAVTQTLSMALQHILILILALIGCCALEDPPNLQAPSPPHGCGSSVTPPYRVLCDLESVWGVLLEAIACGGAVSAMILAIILLAKMKTVTEPEKRCGVGPLLLLLGGTVGLFGLSLMFLVGRGEAMCVARRGLSGALFAMCFSCLMVQALRLRKLARGRRSPGGSALSGLAVSLTVVQAIIAGEWILLTVAREGHAACEYPPLDFVLVCSYSLALLLVATVLSLAVVLCGGSNREESSRKRMKWRCNAVWLFISCLSSLLLWVAWLGLYLYANASISKLAKDWDEPTLAVALVAEGWVLLLFHAIPETHLCLRPSAQRNVDAGQNYYDTPQAPTAQGYHDDERPASSRPPFSESQAYSVEEHGAVLQAGGYHNGVRPALPFRSHVYQPTEMALLMNAGPIPTAPANFTGRHLW</sequence>
<dbReference type="GO" id="GO:0043235">
    <property type="term" value="C:receptor complex"/>
    <property type="evidence" value="ECO:0007669"/>
    <property type="project" value="TreeGrafter"/>
</dbReference>
<reference evidence="9 10" key="1">
    <citation type="journal article" date="2019" name="Sci. Data">
        <title>Hybrid genome assembly and annotation of Danionella translucida.</title>
        <authorList>
            <person name="Kadobianskyi M."/>
            <person name="Schulze L."/>
            <person name="Schuelke M."/>
            <person name="Judkewitz B."/>
        </authorList>
    </citation>
    <scope>NUCLEOTIDE SEQUENCE [LARGE SCALE GENOMIC DNA]</scope>
    <source>
        <strain evidence="9 10">Bolton</strain>
    </source>
</reference>
<evidence type="ECO:0000256" key="5">
    <source>
        <dbReference type="ARBA" id="ARBA00023136"/>
    </source>
</evidence>
<dbReference type="GO" id="GO:0030295">
    <property type="term" value="F:protein kinase activator activity"/>
    <property type="evidence" value="ECO:0007669"/>
    <property type="project" value="TreeGrafter"/>
</dbReference>
<feature type="transmembrane region" description="Helical" evidence="7">
    <location>
        <begin position="92"/>
        <end position="113"/>
    </location>
</feature>
<dbReference type="GO" id="GO:0005886">
    <property type="term" value="C:plasma membrane"/>
    <property type="evidence" value="ECO:0007669"/>
    <property type="project" value="TreeGrafter"/>
</dbReference>
<comment type="subcellular location">
    <subcellularLocation>
        <location evidence="1">Membrane</location>
        <topology evidence="1">Multi-pass membrane protein</topology>
    </subcellularLocation>
</comment>
<evidence type="ECO:0000256" key="2">
    <source>
        <dbReference type="ARBA" id="ARBA00007242"/>
    </source>
</evidence>
<proteinExistence type="inferred from homology"/>
<evidence type="ECO:0000256" key="3">
    <source>
        <dbReference type="ARBA" id="ARBA00022692"/>
    </source>
</evidence>
<evidence type="ECO:0000256" key="7">
    <source>
        <dbReference type="SAM" id="Phobius"/>
    </source>
</evidence>
<accession>A0A553Q840</accession>
<comment type="similarity">
    <text evidence="2">Belongs to the G-protein coupled receptor 3 family.</text>
</comment>
<keyword evidence="5 7" id="KW-0472">Membrane</keyword>
<dbReference type="Proteomes" id="UP000316079">
    <property type="component" value="Unassembled WGS sequence"/>
</dbReference>
<gene>
    <name evidence="9" type="ORF">DNTS_030187</name>
</gene>
<keyword evidence="4 7" id="KW-1133">Transmembrane helix</keyword>
<dbReference type="GO" id="GO:0004930">
    <property type="term" value="F:G protein-coupled receptor activity"/>
    <property type="evidence" value="ECO:0007669"/>
    <property type="project" value="InterPro"/>
</dbReference>
<feature type="region of interest" description="Disordered" evidence="6">
    <location>
        <begin position="422"/>
        <end position="444"/>
    </location>
</feature>
<dbReference type="PANTHER" id="PTHR14511:SF17">
    <property type="entry name" value="G-PROTEIN COUPLED RECEPTOR FAMILY C GROUP 5 MEMBER B-LIKE ISOFORM X1"/>
    <property type="match status" value="1"/>
</dbReference>
<dbReference type="AlphaFoldDB" id="A0A553Q840"/>
<name>A0A553Q840_9TELE</name>
<dbReference type="STRING" id="623744.A0A553Q840"/>